<keyword evidence="4" id="KW-1185">Reference proteome</keyword>
<accession>A0ABU4ZBX6</accession>
<name>A0ABU4ZBX6_9HYPH</name>
<feature type="compositionally biased region" description="Polar residues" evidence="2">
    <location>
        <begin position="118"/>
        <end position="127"/>
    </location>
</feature>
<keyword evidence="1" id="KW-0175">Coiled coil</keyword>
<dbReference type="Proteomes" id="UP001271249">
    <property type="component" value="Unassembled WGS sequence"/>
</dbReference>
<proteinExistence type="predicted"/>
<feature type="region of interest" description="Disordered" evidence="2">
    <location>
        <begin position="52"/>
        <end position="71"/>
    </location>
</feature>
<dbReference type="InterPro" id="IPR002514">
    <property type="entry name" value="Transposase_8"/>
</dbReference>
<evidence type="ECO:0000256" key="1">
    <source>
        <dbReference type="SAM" id="Coils"/>
    </source>
</evidence>
<evidence type="ECO:0000256" key="2">
    <source>
        <dbReference type="SAM" id="MobiDB-lite"/>
    </source>
</evidence>
<gene>
    <name evidence="3" type="ORF">RFN29_35285</name>
</gene>
<comment type="caution">
    <text evidence="3">The sequence shown here is derived from an EMBL/GenBank/DDBJ whole genome shotgun (WGS) entry which is preliminary data.</text>
</comment>
<feature type="region of interest" description="Disordered" evidence="2">
    <location>
        <begin position="105"/>
        <end position="127"/>
    </location>
</feature>
<reference evidence="3 4" key="1">
    <citation type="submission" date="2023-08" db="EMBL/GenBank/DDBJ databases">
        <title>Implementing the SeqCode for naming new Mesorhizobium species isolated from Vachellia karroo root nodules.</title>
        <authorList>
            <person name="Van Lill M."/>
        </authorList>
    </citation>
    <scope>NUCLEOTIDE SEQUENCE [LARGE SCALE GENOMIC DNA]</scope>
    <source>
        <strain evidence="3 4">VK22B</strain>
    </source>
</reference>
<dbReference type="RefSeq" id="WP_320230402.1">
    <property type="nucleotide sequence ID" value="NZ_JAVIJB010000115.1"/>
</dbReference>
<organism evidence="3 4">
    <name type="scientific">Mesorhizobium captivum</name>
    <dbReference type="NCBI Taxonomy" id="3072319"/>
    <lineage>
        <taxon>Bacteria</taxon>
        <taxon>Pseudomonadati</taxon>
        <taxon>Pseudomonadota</taxon>
        <taxon>Alphaproteobacteria</taxon>
        <taxon>Hyphomicrobiales</taxon>
        <taxon>Phyllobacteriaceae</taxon>
        <taxon>Mesorhizobium</taxon>
    </lineage>
</organism>
<feature type="coiled-coil region" evidence="1">
    <location>
        <begin position="75"/>
        <end position="102"/>
    </location>
</feature>
<dbReference type="EMBL" id="JAVIJC010000119">
    <property type="protein sequence ID" value="MDX8496751.1"/>
    <property type="molecule type" value="Genomic_DNA"/>
</dbReference>
<dbReference type="SUPFAM" id="SSF46689">
    <property type="entry name" value="Homeodomain-like"/>
    <property type="match status" value="1"/>
</dbReference>
<dbReference type="Pfam" id="PF01527">
    <property type="entry name" value="HTH_Tnp_1"/>
    <property type="match status" value="1"/>
</dbReference>
<sequence length="127" mass="14109">MPQRRKFSREVKLAAVERMLAGEKVAALAKELGVVQKLLYHWRAKYLSGGAAALRSPGQHPRTAAVGPPREPADLAQARARIVELERKVGQQELELDFFRKALRQVGEKRQPSDGPGASSSTRQSRR</sequence>
<dbReference type="InterPro" id="IPR009057">
    <property type="entry name" value="Homeodomain-like_sf"/>
</dbReference>
<protein>
    <submittedName>
        <fullName evidence="3">Transposase</fullName>
    </submittedName>
</protein>
<evidence type="ECO:0000313" key="4">
    <source>
        <dbReference type="Proteomes" id="UP001271249"/>
    </source>
</evidence>
<evidence type="ECO:0000313" key="3">
    <source>
        <dbReference type="EMBL" id="MDX8496751.1"/>
    </source>
</evidence>